<dbReference type="InterPro" id="IPR000306">
    <property type="entry name" value="Znf_FYVE"/>
</dbReference>
<dbReference type="InterPro" id="IPR019474">
    <property type="entry name" value="Ub_conjug_fac_E4_core"/>
</dbReference>
<gene>
    <name evidence="17" type="primary">UBE4B</name>
    <name evidence="17" type="ORF">AK812_SmicGene29138</name>
</gene>
<evidence type="ECO:0000256" key="8">
    <source>
        <dbReference type="ARBA" id="ARBA00022771"/>
    </source>
</evidence>
<dbReference type="Gene3D" id="3.30.40.10">
    <property type="entry name" value="Zinc/RING finger domain, C3HC4 (zinc finger)"/>
    <property type="match status" value="2"/>
</dbReference>
<dbReference type="GO" id="GO:0000209">
    <property type="term" value="P:protein polyubiquitination"/>
    <property type="evidence" value="ECO:0007669"/>
    <property type="project" value="TreeGrafter"/>
</dbReference>
<dbReference type="Pfam" id="PF00023">
    <property type="entry name" value="Ank"/>
    <property type="match status" value="1"/>
</dbReference>
<dbReference type="InterPro" id="IPR011011">
    <property type="entry name" value="Znf_FYVE_PHD"/>
</dbReference>
<evidence type="ECO:0000259" key="16">
    <source>
        <dbReference type="PROSITE" id="PS51698"/>
    </source>
</evidence>
<feature type="domain" description="FYVE-type" evidence="15">
    <location>
        <begin position="612"/>
        <end position="645"/>
    </location>
</feature>
<comment type="pathway">
    <text evidence="3">Protein modification; protein ubiquitination.</text>
</comment>
<dbReference type="EMBL" id="LSRX01000761">
    <property type="protein sequence ID" value="OLP89422.1"/>
    <property type="molecule type" value="Genomic_DNA"/>
</dbReference>
<feature type="compositionally biased region" description="Low complexity" evidence="14">
    <location>
        <begin position="1379"/>
        <end position="1388"/>
    </location>
</feature>
<dbReference type="PANTHER" id="PTHR13931">
    <property type="entry name" value="UBIQUITINATION FACTOR E4"/>
    <property type="match status" value="1"/>
</dbReference>
<evidence type="ECO:0000256" key="3">
    <source>
        <dbReference type="ARBA" id="ARBA00004906"/>
    </source>
</evidence>
<evidence type="ECO:0000256" key="1">
    <source>
        <dbReference type="ARBA" id="ARBA00004123"/>
    </source>
</evidence>
<dbReference type="UniPathway" id="UPA00143"/>
<keyword evidence="11" id="KW-0539">Nucleus</keyword>
<comment type="similarity">
    <text evidence="4">Belongs to the ubiquitin conjugation factor E4 family.</text>
</comment>
<evidence type="ECO:0000256" key="12">
    <source>
        <dbReference type="PROSITE-ProRule" id="PRU00023"/>
    </source>
</evidence>
<reference evidence="17 18" key="1">
    <citation type="submission" date="2016-02" db="EMBL/GenBank/DDBJ databases">
        <title>Genome analysis of coral dinoflagellate symbionts highlights evolutionary adaptations to a symbiotic lifestyle.</title>
        <authorList>
            <person name="Aranda M."/>
            <person name="Li Y."/>
            <person name="Liew Y.J."/>
            <person name="Baumgarten S."/>
            <person name="Simakov O."/>
            <person name="Wilson M."/>
            <person name="Piel J."/>
            <person name="Ashoor H."/>
            <person name="Bougouffa S."/>
            <person name="Bajic V.B."/>
            <person name="Ryu T."/>
            <person name="Ravasi T."/>
            <person name="Bayer T."/>
            <person name="Micklem G."/>
            <person name="Kim H."/>
            <person name="Bhak J."/>
            <person name="Lajeunesse T.C."/>
            <person name="Voolstra C.R."/>
        </authorList>
    </citation>
    <scope>NUCLEOTIDE SEQUENCE [LARGE SCALE GENOMIC DNA]</scope>
    <source>
        <strain evidence="17 18">CCMP2467</strain>
    </source>
</reference>
<feature type="domain" description="U-box" evidence="16">
    <location>
        <begin position="1572"/>
        <end position="1646"/>
    </location>
</feature>
<dbReference type="InterPro" id="IPR002110">
    <property type="entry name" value="Ankyrin_rpt"/>
</dbReference>
<evidence type="ECO:0000313" key="18">
    <source>
        <dbReference type="Proteomes" id="UP000186817"/>
    </source>
</evidence>
<dbReference type="PROSITE" id="PS50178">
    <property type="entry name" value="ZF_FYVE"/>
    <property type="match status" value="1"/>
</dbReference>
<dbReference type="PANTHER" id="PTHR13931:SF2">
    <property type="entry name" value="UBIQUITIN CONJUGATION FACTOR E4 B"/>
    <property type="match status" value="1"/>
</dbReference>
<dbReference type="Proteomes" id="UP000186817">
    <property type="component" value="Unassembled WGS sequence"/>
</dbReference>
<keyword evidence="10" id="KW-0862">Zinc</keyword>
<protein>
    <submittedName>
        <fullName evidence="17">Ubiquitin conjugation factor E4 B</fullName>
    </submittedName>
</protein>
<dbReference type="OMA" id="GHACHVN"/>
<dbReference type="InterPro" id="IPR017455">
    <property type="entry name" value="Znf_FYVE-rel"/>
</dbReference>
<evidence type="ECO:0000256" key="2">
    <source>
        <dbReference type="ARBA" id="ARBA00004496"/>
    </source>
</evidence>
<feature type="region of interest" description="Disordered" evidence="14">
    <location>
        <begin position="202"/>
        <end position="229"/>
    </location>
</feature>
<keyword evidence="8 13" id="KW-0863">Zinc-finger</keyword>
<dbReference type="GO" id="GO:0005634">
    <property type="term" value="C:nucleus"/>
    <property type="evidence" value="ECO:0007669"/>
    <property type="project" value="UniProtKB-SubCell"/>
</dbReference>
<sequence>MPVQGGEYMRVLQQIKELDDLPGRYVLLVVYGCRMEQERMGAGFAAVKKDRAALAKLALALSASQVHQRTGHHLQLQLTNRNLDSFDAACQKGTCSHQSKKPKGSRVRTCPQVFDLNLRGGSHLWTPLHLAGHACHVNVVQVLIEAGSDVFLRNVDGRTARHVSRGNLAISKLLRKAEDEWLWYRIHQGFADMKETVKPLGDVSAATEPSPDIVVSSPRNTSAAARDSDELLETFRVEDEEEDPIEEIAKTVEGPAKKGSGPTAPQGPPDPGRAPIPQLRTASRPKMQRITEKCQDSYFSREELHALQTLNFAKPVGEGPQAFIDILHKLLQKGPKERLPYLLSKAWVKELIPEVLENEKYHHVLLSPDLVCNEDFLRMIVSNLPQDRLTILGKMRNNDQDTLLHVVCKGMHAASPGADILSFLLSACPKGTFDLEARDMRGQTSLHLAAQNGDLGLVQVLLDNNCHPNSQEETTGWTPLHFAVSKAHYSVILQLLQHAETDVNQVDKFEWPPILEACSRLDARATSLLVNGRANLAFRSQHQFDVLKAVDTSKKDLAAKRWMSCLVVSNGFRFQESSVQLTAEDRETLHREQAYFNTRSIPATHPPFFVPDHLAPRCHSCKVLFSVTVRRYHCRSCGLVLCGNCFKWRRCMKRGPSGQEPATQVKRQKEMDAAPSASSEREHLMLMKVLQPAQAPAQKLSVANVAEFLDAEAARLARQRGLEEALLFLAQGWRRCEEGGSVPSTWEGIAPFQEAVLTVSLAQLLAATSEQKVALILALLNGRVPVRLMNELLVAAAEDDAVPAALVSKLAAQLRGRTLNDLRSQQFSQLIHVLRARKDKKDSKYVSALVGAPLKEEIWRPAFEPKFVWRGRKNEIICKQLDGLFLQENTLLGWALSPSALDGALAPPSKAHLTEAGSKEWEGLGRATRQRIDGLQKGLQNKLTSSQDQAAEFVDILLRAGDEPRMAVLEWLGAVVTAAEPRGRQGQPAPEGFNFWPQYGNIVIDNMQQTNVDSGAFVKSLKNLLLLQAIHARLQGFPTSGAALNTFTLLLHLIKPIKPEQAATISAFLPLRDDIPQLLGNYKKEEPTYTAALSDKTLFKSEVFWLATKGIGYLLMPVAKEAFHAWQGIASVFYDKDRQVADTAWREYLLSEAALKEPRFLERLGHLVDLSFRFLQTAAAGSEKALPPPQPGPTWHVVPSSVLENIIELCDLYRDRDRSKSGGIPTGLFVHVDPDPVMTTLCVVMASEDHVRDPSLRGRAVKLLHRLCFAFRSWRDKLNLPPFDKHLIPCLINVFIAVEKAIMSYYDLSYRYKYELRVPVMDLFDLALQTEGHREVLEKFINGDGNDRFQKLLTQLINDSNSQLEEAIRTVQEFHAKQSESASSGSASQRHDEQVLEDDRTGDGDEAEDIYRRSRMNYKEHAKKYFGLASRTWKQMWLLCKLCAPTIVAGSVGLEQLLHSSLDAQLHYLVGPDMKKIKASPQEYDELGFNPKELIKQIVEMYLFLAKANKAEVVRVVGKDERYYSSNTFSKATNFVRKYGLLSSGDLEAFTDFCKELAEKVSQHRAAFDEAEIPQEYLCEIMADIMSDPVMFPQSKKVADRTAALRVIMGADKDPFANTPLKVEELVPQTELKEQIHRFAKEKGIALEGGNMFD</sequence>
<keyword evidence="7" id="KW-0479">Metal-binding</keyword>
<dbReference type="GO" id="GO:0036503">
    <property type="term" value="P:ERAD pathway"/>
    <property type="evidence" value="ECO:0007669"/>
    <property type="project" value="InterPro"/>
</dbReference>
<dbReference type="InterPro" id="IPR045132">
    <property type="entry name" value="UBE4"/>
</dbReference>
<keyword evidence="12" id="KW-0040">ANK repeat</keyword>
<keyword evidence="5" id="KW-0963">Cytoplasm</keyword>
<dbReference type="OrthoDB" id="20295at2759"/>
<feature type="repeat" description="ANK" evidence="12">
    <location>
        <begin position="123"/>
        <end position="155"/>
    </location>
</feature>
<evidence type="ECO:0000256" key="6">
    <source>
        <dbReference type="ARBA" id="ARBA00022679"/>
    </source>
</evidence>
<evidence type="ECO:0000256" key="4">
    <source>
        <dbReference type="ARBA" id="ARBA00007434"/>
    </source>
</evidence>
<dbReference type="InterPro" id="IPR013083">
    <property type="entry name" value="Znf_RING/FYVE/PHD"/>
</dbReference>
<dbReference type="PROSITE" id="PS50088">
    <property type="entry name" value="ANK_REPEAT"/>
    <property type="match status" value="3"/>
</dbReference>
<dbReference type="SUPFAM" id="SSF57850">
    <property type="entry name" value="RING/U-box"/>
    <property type="match status" value="1"/>
</dbReference>
<organism evidence="17 18">
    <name type="scientific">Symbiodinium microadriaticum</name>
    <name type="common">Dinoflagellate</name>
    <name type="synonym">Zooxanthella microadriatica</name>
    <dbReference type="NCBI Taxonomy" id="2951"/>
    <lineage>
        <taxon>Eukaryota</taxon>
        <taxon>Sar</taxon>
        <taxon>Alveolata</taxon>
        <taxon>Dinophyceae</taxon>
        <taxon>Suessiales</taxon>
        <taxon>Symbiodiniaceae</taxon>
        <taxon>Symbiodinium</taxon>
    </lineage>
</organism>
<dbReference type="PROSITE" id="PS51698">
    <property type="entry name" value="U_BOX"/>
    <property type="match status" value="1"/>
</dbReference>
<evidence type="ECO:0000256" key="5">
    <source>
        <dbReference type="ARBA" id="ARBA00022490"/>
    </source>
</evidence>
<dbReference type="Pfam" id="PF12796">
    <property type="entry name" value="Ank_2"/>
    <property type="match status" value="1"/>
</dbReference>
<dbReference type="SMART" id="SM00064">
    <property type="entry name" value="FYVE"/>
    <property type="match status" value="1"/>
</dbReference>
<feature type="region of interest" description="Disordered" evidence="14">
    <location>
        <begin position="250"/>
        <end position="288"/>
    </location>
</feature>
<keyword evidence="6" id="KW-0808">Transferase</keyword>
<feature type="compositionally biased region" description="Pro residues" evidence="14">
    <location>
        <begin position="265"/>
        <end position="274"/>
    </location>
</feature>
<evidence type="ECO:0000256" key="10">
    <source>
        <dbReference type="ARBA" id="ARBA00022833"/>
    </source>
</evidence>
<dbReference type="GO" id="GO:0006511">
    <property type="term" value="P:ubiquitin-dependent protein catabolic process"/>
    <property type="evidence" value="ECO:0007669"/>
    <property type="project" value="InterPro"/>
</dbReference>
<comment type="subcellular location">
    <subcellularLocation>
        <location evidence="2">Cytoplasm</location>
    </subcellularLocation>
    <subcellularLocation>
        <location evidence="1">Nucleus</location>
    </subcellularLocation>
</comment>
<proteinExistence type="inferred from homology"/>
<dbReference type="GO" id="GO:0034450">
    <property type="term" value="F:ubiquitin-ubiquitin ligase activity"/>
    <property type="evidence" value="ECO:0007669"/>
    <property type="project" value="InterPro"/>
</dbReference>
<dbReference type="SUPFAM" id="SSF48403">
    <property type="entry name" value="Ankyrin repeat"/>
    <property type="match status" value="1"/>
</dbReference>
<dbReference type="InterPro" id="IPR003613">
    <property type="entry name" value="Ubox_domain"/>
</dbReference>
<dbReference type="Pfam" id="PF10408">
    <property type="entry name" value="Ufd2P_core"/>
    <property type="match status" value="1"/>
</dbReference>
<evidence type="ECO:0000256" key="9">
    <source>
        <dbReference type="ARBA" id="ARBA00022786"/>
    </source>
</evidence>
<evidence type="ECO:0000256" key="7">
    <source>
        <dbReference type="ARBA" id="ARBA00022723"/>
    </source>
</evidence>
<evidence type="ECO:0000256" key="11">
    <source>
        <dbReference type="ARBA" id="ARBA00023242"/>
    </source>
</evidence>
<dbReference type="InterPro" id="IPR036770">
    <property type="entry name" value="Ankyrin_rpt-contain_sf"/>
</dbReference>
<dbReference type="Gene3D" id="1.25.40.20">
    <property type="entry name" value="Ankyrin repeat-containing domain"/>
    <property type="match status" value="2"/>
</dbReference>
<accession>A0A1Q9D2M3</accession>
<feature type="repeat" description="ANK" evidence="12">
    <location>
        <begin position="475"/>
        <end position="508"/>
    </location>
</feature>
<evidence type="ECO:0000256" key="14">
    <source>
        <dbReference type="SAM" id="MobiDB-lite"/>
    </source>
</evidence>
<evidence type="ECO:0000313" key="17">
    <source>
        <dbReference type="EMBL" id="OLP89422.1"/>
    </source>
</evidence>
<feature type="compositionally biased region" description="Basic and acidic residues" evidence="14">
    <location>
        <begin position="1389"/>
        <end position="1408"/>
    </location>
</feature>
<dbReference type="SMART" id="SM00504">
    <property type="entry name" value="Ubox"/>
    <property type="match status" value="1"/>
</dbReference>
<name>A0A1Q9D2M3_SYMMI</name>
<evidence type="ECO:0000259" key="15">
    <source>
        <dbReference type="PROSITE" id="PS50178"/>
    </source>
</evidence>
<comment type="caution">
    <text evidence="17">The sequence shown here is derived from an EMBL/GenBank/DDBJ whole genome shotgun (WGS) entry which is preliminary data.</text>
</comment>
<keyword evidence="18" id="KW-1185">Reference proteome</keyword>
<keyword evidence="9" id="KW-0833">Ubl conjugation pathway</keyword>
<evidence type="ECO:0000256" key="13">
    <source>
        <dbReference type="PROSITE-ProRule" id="PRU00091"/>
    </source>
</evidence>
<dbReference type="GO" id="GO:0005737">
    <property type="term" value="C:cytoplasm"/>
    <property type="evidence" value="ECO:0007669"/>
    <property type="project" value="UniProtKB-SubCell"/>
</dbReference>
<dbReference type="GO" id="GO:0008270">
    <property type="term" value="F:zinc ion binding"/>
    <property type="evidence" value="ECO:0007669"/>
    <property type="project" value="UniProtKB-KW"/>
</dbReference>
<dbReference type="GO" id="GO:0000151">
    <property type="term" value="C:ubiquitin ligase complex"/>
    <property type="evidence" value="ECO:0007669"/>
    <property type="project" value="InterPro"/>
</dbReference>
<dbReference type="SUPFAM" id="SSF57903">
    <property type="entry name" value="FYVE/PHD zinc finger"/>
    <property type="match status" value="1"/>
</dbReference>
<feature type="region of interest" description="Disordered" evidence="14">
    <location>
        <begin position="1379"/>
        <end position="1408"/>
    </location>
</feature>
<dbReference type="SMART" id="SM00248">
    <property type="entry name" value="ANK"/>
    <property type="match status" value="5"/>
</dbReference>
<dbReference type="Pfam" id="PF04564">
    <property type="entry name" value="U-box"/>
    <property type="match status" value="1"/>
</dbReference>
<feature type="repeat" description="ANK" evidence="12">
    <location>
        <begin position="441"/>
        <end position="473"/>
    </location>
</feature>
<dbReference type="Pfam" id="PF01363">
    <property type="entry name" value="FYVE"/>
    <property type="match status" value="1"/>
</dbReference>
<dbReference type="PROSITE" id="PS50297">
    <property type="entry name" value="ANK_REP_REGION"/>
    <property type="match status" value="3"/>
</dbReference>